<dbReference type="Proteomes" id="UP000309848">
    <property type="component" value="Unassembled WGS sequence"/>
</dbReference>
<dbReference type="Pfam" id="PF04299">
    <property type="entry name" value="FMN_bind_2"/>
    <property type="match status" value="1"/>
</dbReference>
<reference evidence="1 2" key="1">
    <citation type="submission" date="2019-04" db="EMBL/GenBank/DDBJ databases">
        <title>Sphingomonas psychrotolerans sp. nov., isolated from soil in the Tianshan Mountains, Xinjiang, China.</title>
        <authorList>
            <person name="Luo Y."/>
            <person name="Sheng H."/>
        </authorList>
    </citation>
    <scope>NUCLEOTIDE SEQUENCE [LARGE SCALE GENOMIC DNA]</scope>
    <source>
        <strain evidence="1 2">KIS18-15</strain>
    </source>
</reference>
<dbReference type="PANTHER" id="PTHR35802">
    <property type="entry name" value="PROTEASE SYNTHASE AND SPORULATION PROTEIN PAI 2"/>
    <property type="match status" value="1"/>
</dbReference>
<dbReference type="EMBL" id="SRXU01000007">
    <property type="protein sequence ID" value="TGX40026.1"/>
    <property type="molecule type" value="Genomic_DNA"/>
</dbReference>
<organism evidence="1 2">
    <name type="scientific">Sphingomonas naasensis</name>
    <dbReference type="NCBI Taxonomy" id="1344951"/>
    <lineage>
        <taxon>Bacteria</taxon>
        <taxon>Pseudomonadati</taxon>
        <taxon>Pseudomonadota</taxon>
        <taxon>Alphaproteobacteria</taxon>
        <taxon>Sphingomonadales</taxon>
        <taxon>Sphingomonadaceae</taxon>
        <taxon>Sphingomonas</taxon>
    </lineage>
</organism>
<protein>
    <submittedName>
        <fullName evidence="1">FMN-binding negative transcriptional regulator</fullName>
    </submittedName>
</protein>
<dbReference type="InterPro" id="IPR007396">
    <property type="entry name" value="TR_PAI2-type"/>
</dbReference>
<dbReference type="PIRSF" id="PIRSF010372">
    <property type="entry name" value="PaiB"/>
    <property type="match status" value="1"/>
</dbReference>
<dbReference type="SUPFAM" id="SSF50475">
    <property type="entry name" value="FMN-binding split barrel"/>
    <property type="match status" value="1"/>
</dbReference>
<accession>A0A4S1WGU1</accession>
<name>A0A4S1WGU1_9SPHN</name>
<dbReference type="InterPro" id="IPR012349">
    <property type="entry name" value="Split_barrel_FMN-bd"/>
</dbReference>
<keyword evidence="2" id="KW-1185">Reference proteome</keyword>
<gene>
    <name evidence="1" type="ORF">E5A74_15745</name>
</gene>
<dbReference type="AlphaFoldDB" id="A0A4S1WGU1"/>
<dbReference type="Gene3D" id="2.30.110.10">
    <property type="entry name" value="Electron Transport, Fmn-binding Protein, Chain A"/>
    <property type="match status" value="1"/>
</dbReference>
<sequence>MHPNPTFRWEDREAMRAFVGQLGFGALFAATPDGPRVAHIPVVWLDESTLGLHVARGNGIARHLDGATALFTAHGPDAYVSPDWYGMGPDEVPTWNYVAVELEGRMVRMERDALVAQVDALSHEQERRLAPKPEWTRAKTDPAKVEKMLGAIIGFRLEVQAWRGTRKLGQNKPESARLAAADALEAQGRRAIAHWMRNPE</sequence>
<evidence type="ECO:0000313" key="2">
    <source>
        <dbReference type="Proteomes" id="UP000309848"/>
    </source>
</evidence>
<dbReference type="RefSeq" id="WP_135986581.1">
    <property type="nucleotide sequence ID" value="NZ_JAASQM010000001.1"/>
</dbReference>
<proteinExistence type="predicted"/>
<dbReference type="OrthoDB" id="9794948at2"/>
<evidence type="ECO:0000313" key="1">
    <source>
        <dbReference type="EMBL" id="TGX40026.1"/>
    </source>
</evidence>
<dbReference type="PANTHER" id="PTHR35802:SF1">
    <property type="entry name" value="PROTEASE SYNTHASE AND SPORULATION PROTEIN PAI 2"/>
    <property type="match status" value="1"/>
</dbReference>
<comment type="caution">
    <text evidence="1">The sequence shown here is derived from an EMBL/GenBank/DDBJ whole genome shotgun (WGS) entry which is preliminary data.</text>
</comment>